<dbReference type="Proteomes" id="UP000828941">
    <property type="component" value="Chromosome 3"/>
</dbReference>
<evidence type="ECO:0000313" key="1">
    <source>
        <dbReference type="EMBL" id="KAI4352305.1"/>
    </source>
</evidence>
<proteinExistence type="predicted"/>
<evidence type="ECO:0000313" key="2">
    <source>
        <dbReference type="Proteomes" id="UP000828941"/>
    </source>
</evidence>
<name>A0ACB9PVE0_BAUVA</name>
<accession>A0ACB9PVE0</accession>
<comment type="caution">
    <text evidence="1">The sequence shown here is derived from an EMBL/GenBank/DDBJ whole genome shotgun (WGS) entry which is preliminary data.</text>
</comment>
<dbReference type="EMBL" id="CM039428">
    <property type="protein sequence ID" value="KAI4352305.1"/>
    <property type="molecule type" value="Genomic_DNA"/>
</dbReference>
<protein>
    <submittedName>
        <fullName evidence="1">Uncharacterized protein</fullName>
    </submittedName>
</protein>
<keyword evidence="2" id="KW-1185">Reference proteome</keyword>
<gene>
    <name evidence="1" type="ORF">L6164_006569</name>
</gene>
<sequence length="359" mass="38849">MITVEWTNVGVRVLFKAATDRGLSYYVYIAYSYLTSTLLLLLPFPFILRRSTGLPSKLPVLFRIFLLAAIDVVAALCGYRGLWYSSPTVASAASNLVPAFTFILAVFFRMETVDLRSSISQAKIMGSVVSISGALIVVLFKGPVILSPPSSSSPTLMNSQLSSTSHTNWVLGGSLLAIEYMLVSVWYIVQTQILKQYPEELIVVMLYNLCATLISGPVCFLAESKLGAWILRPDITMVSVIYAGIFSSGFSVLVHSFCIRLKGPVYVSVFRPLSIAIAAASSAIFLGEALYLGSVVGAIILSIGFYAVLWGKGKEGQLEVNEGNTIICVRTPSSNSETPLLQSYQVEGNRETMALGGKS</sequence>
<organism evidence="1 2">
    <name type="scientific">Bauhinia variegata</name>
    <name type="common">Purple orchid tree</name>
    <name type="synonym">Phanera variegata</name>
    <dbReference type="NCBI Taxonomy" id="167791"/>
    <lineage>
        <taxon>Eukaryota</taxon>
        <taxon>Viridiplantae</taxon>
        <taxon>Streptophyta</taxon>
        <taxon>Embryophyta</taxon>
        <taxon>Tracheophyta</taxon>
        <taxon>Spermatophyta</taxon>
        <taxon>Magnoliopsida</taxon>
        <taxon>eudicotyledons</taxon>
        <taxon>Gunneridae</taxon>
        <taxon>Pentapetalae</taxon>
        <taxon>rosids</taxon>
        <taxon>fabids</taxon>
        <taxon>Fabales</taxon>
        <taxon>Fabaceae</taxon>
        <taxon>Cercidoideae</taxon>
        <taxon>Cercideae</taxon>
        <taxon>Bauhiniinae</taxon>
        <taxon>Bauhinia</taxon>
    </lineage>
</organism>
<reference evidence="1 2" key="1">
    <citation type="journal article" date="2022" name="DNA Res.">
        <title>Chromosomal-level genome assembly of the orchid tree Bauhinia variegata (Leguminosae; Cercidoideae) supports the allotetraploid origin hypothesis of Bauhinia.</title>
        <authorList>
            <person name="Zhong Y."/>
            <person name="Chen Y."/>
            <person name="Zheng D."/>
            <person name="Pang J."/>
            <person name="Liu Y."/>
            <person name="Luo S."/>
            <person name="Meng S."/>
            <person name="Qian L."/>
            <person name="Wei D."/>
            <person name="Dai S."/>
            <person name="Zhou R."/>
        </authorList>
    </citation>
    <scope>NUCLEOTIDE SEQUENCE [LARGE SCALE GENOMIC DNA]</scope>
    <source>
        <strain evidence="1">BV-YZ2020</strain>
    </source>
</reference>